<dbReference type="VEuPathDB" id="GiardiaDB:GL50581_2707"/>
<dbReference type="SMART" id="SM00248">
    <property type="entry name" value="ANK"/>
    <property type="match status" value="10"/>
</dbReference>
<gene>
    <name evidence="6" type="ORF">GSB_155304</name>
</gene>
<dbReference type="PROSITE" id="PS00108">
    <property type="entry name" value="PROTEIN_KINASE_ST"/>
    <property type="match status" value="1"/>
</dbReference>
<reference evidence="7" key="1">
    <citation type="submission" date="2012-02" db="EMBL/GenBank/DDBJ databases">
        <title>Genome sequencing of Giardia lamblia Genotypes A2 and B isolates (DH and GS) and comparative analysis with the genomes of Genotypes A1 and E (WB and Pig).</title>
        <authorList>
            <person name="Adam R."/>
            <person name="Dahlstrom E."/>
            <person name="Martens C."/>
            <person name="Bruno D."/>
            <person name="Barbian K."/>
            <person name="Porcella S.F."/>
            <person name="Nash T."/>
        </authorList>
    </citation>
    <scope>NUCLEOTIDE SEQUENCE</scope>
    <source>
        <strain evidence="7">GS</strain>
    </source>
</reference>
<keyword evidence="6" id="KW-0808">Transferase</keyword>
<dbReference type="CDD" id="cd14014">
    <property type="entry name" value="STKc_PknB_like"/>
    <property type="match status" value="1"/>
</dbReference>
<dbReference type="Pfam" id="PF00069">
    <property type="entry name" value="Pkinase"/>
    <property type="match status" value="1"/>
</dbReference>
<dbReference type="Gene3D" id="1.10.510.10">
    <property type="entry name" value="Transferase(Phosphotransferase) domain 1"/>
    <property type="match status" value="1"/>
</dbReference>
<keyword evidence="3" id="KW-0040">ANK repeat</keyword>
<dbReference type="GO" id="GO:0004674">
    <property type="term" value="F:protein serine/threonine kinase activity"/>
    <property type="evidence" value="ECO:0007669"/>
    <property type="project" value="UniProtKB-KW"/>
</dbReference>
<dbReference type="VEuPathDB" id="GiardiaDB:GL50803_00137696"/>
<sequence length="812" mass="88928">MIDKDAHTLDPPLKRLGVPVFDLGELREREGSVLGRGAFGVVRSIEGYPGLAVKEIRLDGLGESALQSLRFELTTLTTLTHPGILRCHQVVEDKDGDLIHIVMARHDTSLETLIMKHRRRKEPVPTRMIIALVGQITSALAYLHSARRIGANGDPYQGIVHRDLKPANILVSEDGNRVVLADFGLCRSAMTSGSTRAGSPAYMAPETLLYNSTSPASDIWALGVIIYELATLKRPDFLGDKEPKDVFINRWKPDLSAIEDDSVRSILEKIFVPSPEKRPTARSLQELLHPSISSTGMLRLRIASLEDALGAAGARTDALEEAVAALKDTIDAQSIEISTLRRDLAIKSSAIDSLKQQFTKAIEDLKQQLAEDAISLRPQTPSTITGHTILSALDSSWTPLMCAAFFGDVEAAKRHLNEMDERNSDGDTAYTLAAKAGQGTILELLDPTDEDGVTALIRAAVRGDVNAVRALIPLQKGKKMARDTYINGLRISIGVTALMMAAVHGHAKVVKLLVEEEGGMKDNIGRTALMWAESCGHSRCVKLLIEKEAGMRDNYGYTALMVAAQGGCAECIKLLLNKETGMQNIWGSTALMLAAHNMHPECVELLMEKEVGISEWTKLMYAAYRGDVDTVRSSLHMKGERDIGGWTALMRAAEQGHEQVVELLTEERGMTNNSHQTALMWAARNGHPGCVRLLLEKEGGMLDKYGGTALMFAAEHDHIECIKLLLEKEAGMRDKNGWTALMRAVLVGHTECVRLLAEEEKDMKTIRERFGCPPGTTAQCCAAGPQSAGQPEISRVARSIFGHVRRRRWVSK</sequence>
<dbReference type="InterPro" id="IPR008271">
    <property type="entry name" value="Ser/Thr_kinase_AS"/>
</dbReference>
<feature type="repeat" description="ANK" evidence="3">
    <location>
        <begin position="493"/>
        <end position="515"/>
    </location>
</feature>
<dbReference type="Proteomes" id="UP000018040">
    <property type="component" value="Unassembled WGS sequence"/>
</dbReference>
<dbReference type="PROSITE" id="PS00107">
    <property type="entry name" value="PROTEIN_KINASE_ATP"/>
    <property type="match status" value="1"/>
</dbReference>
<feature type="repeat" description="ANK" evidence="3">
    <location>
        <begin position="705"/>
        <end position="737"/>
    </location>
</feature>
<dbReference type="InterPro" id="IPR000719">
    <property type="entry name" value="Prot_kinase_dom"/>
</dbReference>
<dbReference type="PANTHER" id="PTHR24120:SF4">
    <property type="entry name" value="GH07239P"/>
    <property type="match status" value="1"/>
</dbReference>
<evidence type="ECO:0000256" key="4">
    <source>
        <dbReference type="PROSITE-ProRule" id="PRU10141"/>
    </source>
</evidence>
<dbReference type="VEuPathDB" id="GiardiaDB:DHA2_153261"/>
<evidence type="ECO:0000313" key="6">
    <source>
        <dbReference type="EMBL" id="ESU40283.1"/>
    </source>
</evidence>
<feature type="binding site" evidence="4">
    <location>
        <position position="54"/>
    </location>
    <ligand>
        <name>ATP</name>
        <dbReference type="ChEBI" id="CHEBI:30616"/>
    </ligand>
</feature>
<dbReference type="SMART" id="SM00220">
    <property type="entry name" value="S_TKc"/>
    <property type="match status" value="1"/>
</dbReference>
<name>V6TMT3_GIAIN</name>
<evidence type="ECO:0000256" key="3">
    <source>
        <dbReference type="PROSITE-ProRule" id="PRU00023"/>
    </source>
</evidence>
<dbReference type="PROSITE" id="PS50088">
    <property type="entry name" value="ANK_REPEAT"/>
    <property type="match status" value="2"/>
</dbReference>
<evidence type="ECO:0000256" key="2">
    <source>
        <dbReference type="ARBA" id="ARBA00022840"/>
    </source>
</evidence>
<accession>V6TMT3</accession>
<dbReference type="GO" id="GO:0005524">
    <property type="term" value="F:ATP binding"/>
    <property type="evidence" value="ECO:0007669"/>
    <property type="project" value="UniProtKB-UniRule"/>
</dbReference>
<evidence type="ECO:0000313" key="7">
    <source>
        <dbReference type="Proteomes" id="UP000018040"/>
    </source>
</evidence>
<dbReference type="VEuPathDB" id="GiardiaDB:GL50581_3224"/>
<proteinExistence type="predicted"/>
<keyword evidence="1 4" id="KW-0547">Nucleotide-binding</keyword>
<dbReference type="PANTHER" id="PTHR24120">
    <property type="entry name" value="GH07239P"/>
    <property type="match status" value="1"/>
</dbReference>
<dbReference type="Pfam" id="PF12796">
    <property type="entry name" value="Ank_2"/>
    <property type="match status" value="4"/>
</dbReference>
<keyword evidence="6" id="KW-0723">Serine/threonine-protein kinase</keyword>
<dbReference type="PROSITE" id="PS50011">
    <property type="entry name" value="PROTEIN_KINASE_DOM"/>
    <property type="match status" value="1"/>
</dbReference>
<reference evidence="6 7" key="2">
    <citation type="journal article" date="2013" name="Genome Biol. Evol.">
        <title>Genome sequencing of Giardia lamblia genotypes A2 and B isolates (DH and GS) and comparative analysis with the genomes of genotypes A1 and E (WB and Pig).</title>
        <authorList>
            <person name="Adam R.D."/>
            <person name="Dahlstrom E.W."/>
            <person name="Martens C.A."/>
            <person name="Bruno D.P."/>
            <person name="Barbian K.D."/>
            <person name="Ricklefs S.M."/>
            <person name="Hernandez M.M."/>
            <person name="Narla N.P."/>
            <person name="Patel R.B."/>
            <person name="Porcella S.F."/>
            <person name="Nash T.E."/>
        </authorList>
    </citation>
    <scope>NUCLEOTIDE SEQUENCE [LARGE SCALE GENOMIC DNA]</scope>
    <source>
        <strain evidence="6 7">GS</strain>
    </source>
</reference>
<keyword evidence="6" id="KW-0418">Kinase</keyword>
<dbReference type="InterPro" id="IPR036770">
    <property type="entry name" value="Ankyrin_rpt-contain_sf"/>
</dbReference>
<keyword evidence="2 4" id="KW-0067">ATP-binding</keyword>
<dbReference type="Pfam" id="PF00023">
    <property type="entry name" value="Ank"/>
    <property type="match status" value="1"/>
</dbReference>
<dbReference type="SUPFAM" id="SSF48403">
    <property type="entry name" value="Ankyrin repeat"/>
    <property type="match status" value="1"/>
</dbReference>
<feature type="domain" description="Protein kinase" evidence="5">
    <location>
        <begin position="28"/>
        <end position="292"/>
    </location>
</feature>
<dbReference type="Gene3D" id="1.25.40.20">
    <property type="entry name" value="Ankyrin repeat-containing domain"/>
    <property type="match status" value="4"/>
</dbReference>
<dbReference type="Gene3D" id="3.30.200.20">
    <property type="entry name" value="Phosphorylase Kinase, domain 1"/>
    <property type="match status" value="1"/>
</dbReference>
<dbReference type="SUPFAM" id="SSF56112">
    <property type="entry name" value="Protein kinase-like (PK-like)"/>
    <property type="match status" value="1"/>
</dbReference>
<dbReference type="InterPro" id="IPR011009">
    <property type="entry name" value="Kinase-like_dom_sf"/>
</dbReference>
<dbReference type="OrthoDB" id="539213at2759"/>
<comment type="caution">
    <text evidence="6">The sequence shown here is derived from an EMBL/GenBank/DDBJ whole genome shotgun (WGS) entry which is preliminary data.</text>
</comment>
<protein>
    <submittedName>
        <fullName evidence="6">Serine/threonine protein kinase</fullName>
    </submittedName>
</protein>
<dbReference type="InterPro" id="IPR017441">
    <property type="entry name" value="Protein_kinase_ATP_BS"/>
</dbReference>
<dbReference type="AlphaFoldDB" id="V6TMT3"/>
<dbReference type="VEuPathDB" id="GiardiaDB:QR46_4841"/>
<dbReference type="EMBL" id="AHHH01000261">
    <property type="protein sequence ID" value="ESU40283.1"/>
    <property type="molecule type" value="Genomic_DNA"/>
</dbReference>
<evidence type="ECO:0000259" key="5">
    <source>
        <dbReference type="PROSITE" id="PS50011"/>
    </source>
</evidence>
<evidence type="ECO:0000256" key="1">
    <source>
        <dbReference type="ARBA" id="ARBA00022741"/>
    </source>
</evidence>
<organism evidence="6 7">
    <name type="scientific">Giardia intestinalis</name>
    <name type="common">Giardia lamblia</name>
    <dbReference type="NCBI Taxonomy" id="5741"/>
    <lineage>
        <taxon>Eukaryota</taxon>
        <taxon>Metamonada</taxon>
        <taxon>Diplomonadida</taxon>
        <taxon>Hexamitidae</taxon>
        <taxon>Giardiinae</taxon>
        <taxon>Giardia</taxon>
    </lineage>
</organism>
<dbReference type="PROSITE" id="PS50297">
    <property type="entry name" value="ANK_REP_REGION"/>
    <property type="match status" value="2"/>
</dbReference>
<dbReference type="InterPro" id="IPR002110">
    <property type="entry name" value="Ankyrin_rpt"/>
</dbReference>